<organism evidence="1 2">
    <name type="scientific">Candidatus Doriopsillibacter californiensis</name>
    <dbReference type="NCBI Taxonomy" id="2970740"/>
    <lineage>
        <taxon>Bacteria</taxon>
        <taxon>Pseudomonadati</taxon>
        <taxon>Pseudomonadota</taxon>
        <taxon>Gammaproteobacteria</taxon>
        <taxon>Candidatus Tethybacterales</taxon>
        <taxon>Candidatus Persebacteraceae</taxon>
        <taxon>Candidatus Doriopsillibacter</taxon>
    </lineage>
</organism>
<reference evidence="1" key="2">
    <citation type="journal article" date="2023" name="Microbiome">
        <title>Synthase-selected sorting approach identifies a beta-lactone synthase in a nudibranch symbiotic bacterium.</title>
        <authorList>
            <person name="Dzunkova M."/>
            <person name="La Clair J.J."/>
            <person name="Tyml T."/>
            <person name="Doud D."/>
            <person name="Schulz F."/>
            <person name="Piquer-Esteban S."/>
            <person name="Porcel Sanchis D."/>
            <person name="Osborn A."/>
            <person name="Robinson D."/>
            <person name="Louie K.B."/>
            <person name="Bowen B.P."/>
            <person name="Bowers R.M."/>
            <person name="Lee J."/>
            <person name="Arnau V."/>
            <person name="Diaz-Villanueva W."/>
            <person name="Stepanauskas R."/>
            <person name="Gosliner T."/>
            <person name="Date S.V."/>
            <person name="Northen T.R."/>
            <person name="Cheng J.F."/>
            <person name="Burkart M.D."/>
            <person name="Woyke T."/>
        </authorList>
    </citation>
    <scope>NUCLEOTIDE SEQUENCE</scope>
    <source>
        <strain evidence="1">Df01</strain>
    </source>
</reference>
<sequence>MKIASRKKIFLIRFFLATAVFSGTGLILSSVHDYPQTINQLRLIRIGDNIAVSRPWIALFYFLNEAGSGMKFLLTGNERHMDHFPSSSHIIANHIARAENGDWKEQIRLANRYHLGESVKRDDEKALYWLARAQQNAPLNKREKIAKIIWRLRQDLEVGKKL</sequence>
<dbReference type="Gene3D" id="1.25.40.10">
    <property type="entry name" value="Tetratricopeptide repeat domain"/>
    <property type="match status" value="1"/>
</dbReference>
<protein>
    <submittedName>
        <fullName evidence="1">SEL1-like repeat protein</fullName>
    </submittedName>
</protein>
<reference evidence="1" key="1">
    <citation type="submission" date="2022-08" db="EMBL/GenBank/DDBJ databases">
        <authorList>
            <person name="Dzunkova M."/>
            <person name="La Clair J."/>
            <person name="Tyml T."/>
            <person name="Doud D."/>
            <person name="Schulz F."/>
            <person name="Piquer S."/>
            <person name="Porcel Sanchis D."/>
            <person name="Osborn A."/>
            <person name="Robinson D."/>
            <person name="Louie K.B."/>
            <person name="Bowen B.P."/>
            <person name="Bowers R."/>
            <person name="Lee J."/>
            <person name="Arnau Llombart V."/>
            <person name="Diaz Villanueva W."/>
            <person name="Gosliner T."/>
            <person name="Northen T."/>
            <person name="Cheng J.-F."/>
            <person name="Burkart M.D."/>
            <person name="Woyke T."/>
        </authorList>
    </citation>
    <scope>NUCLEOTIDE SEQUENCE</scope>
    <source>
        <strain evidence="1">Df01</strain>
    </source>
</reference>
<dbReference type="InterPro" id="IPR011990">
    <property type="entry name" value="TPR-like_helical_dom_sf"/>
</dbReference>
<comment type="caution">
    <text evidence="1">The sequence shown here is derived from an EMBL/GenBank/DDBJ whole genome shotgun (WGS) entry which is preliminary data.</text>
</comment>
<dbReference type="EMBL" id="JANQAO010000002">
    <property type="protein sequence ID" value="MDM5147570.1"/>
    <property type="molecule type" value="Genomic_DNA"/>
</dbReference>
<evidence type="ECO:0000313" key="2">
    <source>
        <dbReference type="Proteomes" id="UP001168167"/>
    </source>
</evidence>
<dbReference type="Proteomes" id="UP001168167">
    <property type="component" value="Unassembled WGS sequence"/>
</dbReference>
<dbReference type="SUPFAM" id="SSF81901">
    <property type="entry name" value="HCP-like"/>
    <property type="match status" value="1"/>
</dbReference>
<name>A0ABT7QMD2_9GAMM</name>
<keyword evidence="2" id="KW-1185">Reference proteome</keyword>
<proteinExistence type="predicted"/>
<accession>A0ABT7QMD2</accession>
<evidence type="ECO:0000313" key="1">
    <source>
        <dbReference type="EMBL" id="MDM5147570.1"/>
    </source>
</evidence>
<gene>
    <name evidence="1" type="ORF">NQX30_04195</name>
</gene>